<organism evidence="2 3">
    <name type="scientific">Roseibium album</name>
    <dbReference type="NCBI Taxonomy" id="311410"/>
    <lineage>
        <taxon>Bacteria</taxon>
        <taxon>Pseudomonadati</taxon>
        <taxon>Pseudomonadota</taxon>
        <taxon>Alphaproteobacteria</taxon>
        <taxon>Hyphomicrobiales</taxon>
        <taxon>Stappiaceae</taxon>
        <taxon>Roseibium</taxon>
    </lineage>
</organism>
<reference evidence="3" key="1">
    <citation type="submission" date="2015-07" db="EMBL/GenBank/DDBJ databases">
        <authorList>
            <person name="Rodrigo-Torres Lidia"/>
            <person name="Arahal R.David."/>
        </authorList>
    </citation>
    <scope>NUCLEOTIDE SEQUENCE [LARGE SCALE GENOMIC DNA]</scope>
    <source>
        <strain evidence="3">CECT 5096</strain>
    </source>
</reference>
<keyword evidence="1" id="KW-1133">Transmembrane helix</keyword>
<evidence type="ECO:0000313" key="2">
    <source>
        <dbReference type="EMBL" id="CTQ64612.1"/>
    </source>
</evidence>
<keyword evidence="1" id="KW-0812">Transmembrane</keyword>
<name>A0A0M6ZAT1_9HYPH</name>
<sequence length="72" mass="7455">MWKLSIILFIIIGPTLAGIGALVPLSIFGAADFDPLLLISAAAAGGLVAMPVSYLVAKRIGNLMNSSPSTQW</sequence>
<evidence type="ECO:0000256" key="1">
    <source>
        <dbReference type="SAM" id="Phobius"/>
    </source>
</evidence>
<evidence type="ECO:0008006" key="4">
    <source>
        <dbReference type="Google" id="ProtNLM"/>
    </source>
</evidence>
<protein>
    <recommendedName>
        <fullName evidence="4">CTP synthetase</fullName>
    </recommendedName>
</protein>
<accession>A0A0M6ZAT1</accession>
<keyword evidence="1" id="KW-0472">Membrane</keyword>
<dbReference type="GeneID" id="97667921"/>
<dbReference type="OrthoDB" id="7679489at2"/>
<dbReference type="Proteomes" id="UP000049983">
    <property type="component" value="Unassembled WGS sequence"/>
</dbReference>
<evidence type="ECO:0000313" key="3">
    <source>
        <dbReference type="Proteomes" id="UP000049983"/>
    </source>
</evidence>
<dbReference type="STRING" id="311410.LA5095_03091"/>
<gene>
    <name evidence="2" type="ORF">LA5096_00460</name>
</gene>
<dbReference type="RefSeq" id="WP_055116379.1">
    <property type="nucleotide sequence ID" value="NZ_CANKXR010000007.1"/>
</dbReference>
<keyword evidence="3" id="KW-1185">Reference proteome</keyword>
<feature type="transmembrane region" description="Helical" evidence="1">
    <location>
        <begin position="36"/>
        <end position="57"/>
    </location>
</feature>
<dbReference type="EMBL" id="CXWC01000001">
    <property type="protein sequence ID" value="CTQ64612.1"/>
    <property type="molecule type" value="Genomic_DNA"/>
</dbReference>
<dbReference type="AlphaFoldDB" id="A0A0M6ZAT1"/>
<feature type="transmembrane region" description="Helical" evidence="1">
    <location>
        <begin position="7"/>
        <end position="30"/>
    </location>
</feature>
<proteinExistence type="predicted"/>